<sequence length="256" mass="27389">MTTPMHQQRLAHAFVELAGSAVTDPSALLATLASFGPRLLDSCAATVLYISDERTGPQLTGTDEELVRLEREATEWGEGPGRDACRTGRPVQSSALGDARAQHDWPRYAPRALDLGYRRVAALPLSDGAQANETPGALILLFAADAPLPADVLALAQSLTDATGFALARNRELRESQALADQLGQALTSRVVIEQAKGVLAASLSLSMDEAFAVLRGHARSHQRRLPDLAREVVAGRLSPEIFNPSGDRARQLRQG</sequence>
<accession>A0AB39PF60</accession>
<dbReference type="Pfam" id="PF03861">
    <property type="entry name" value="ANTAR"/>
    <property type="match status" value="1"/>
</dbReference>
<dbReference type="Gene3D" id="3.30.450.40">
    <property type="match status" value="1"/>
</dbReference>
<dbReference type="Pfam" id="PF13185">
    <property type="entry name" value="GAF_2"/>
    <property type="match status" value="1"/>
</dbReference>
<organism evidence="6">
    <name type="scientific">Streptomyces sp. R21</name>
    <dbReference type="NCBI Taxonomy" id="3238627"/>
    <lineage>
        <taxon>Bacteria</taxon>
        <taxon>Bacillati</taxon>
        <taxon>Actinomycetota</taxon>
        <taxon>Actinomycetes</taxon>
        <taxon>Kitasatosporales</taxon>
        <taxon>Streptomycetaceae</taxon>
        <taxon>Streptomyces</taxon>
    </lineage>
</organism>
<keyword evidence="2" id="KW-0418">Kinase</keyword>
<evidence type="ECO:0000259" key="5">
    <source>
        <dbReference type="PROSITE" id="PS50921"/>
    </source>
</evidence>
<evidence type="ECO:0000256" key="3">
    <source>
        <dbReference type="ARBA" id="ARBA00023015"/>
    </source>
</evidence>
<dbReference type="InterPro" id="IPR036388">
    <property type="entry name" value="WH-like_DNA-bd_sf"/>
</dbReference>
<dbReference type="GO" id="GO:0003723">
    <property type="term" value="F:RNA binding"/>
    <property type="evidence" value="ECO:0007669"/>
    <property type="project" value="InterPro"/>
</dbReference>
<feature type="domain" description="ANTAR" evidence="5">
    <location>
        <begin position="173"/>
        <end position="234"/>
    </location>
</feature>
<dbReference type="EMBL" id="CP163435">
    <property type="protein sequence ID" value="XDQ29054.1"/>
    <property type="molecule type" value="Genomic_DNA"/>
</dbReference>
<dbReference type="SUPFAM" id="SSF55781">
    <property type="entry name" value="GAF domain-like"/>
    <property type="match status" value="1"/>
</dbReference>
<name>A0AB39PF60_9ACTN</name>
<keyword evidence="1" id="KW-0808">Transferase</keyword>
<evidence type="ECO:0000313" key="6">
    <source>
        <dbReference type="EMBL" id="XDQ29054.1"/>
    </source>
</evidence>
<dbReference type="AlphaFoldDB" id="A0AB39PF60"/>
<dbReference type="SUPFAM" id="SSF52172">
    <property type="entry name" value="CheY-like"/>
    <property type="match status" value="1"/>
</dbReference>
<dbReference type="InterPro" id="IPR012074">
    <property type="entry name" value="GAF_ANTAR"/>
</dbReference>
<dbReference type="InterPro" id="IPR029016">
    <property type="entry name" value="GAF-like_dom_sf"/>
</dbReference>
<dbReference type="InterPro" id="IPR003018">
    <property type="entry name" value="GAF"/>
</dbReference>
<evidence type="ECO:0000256" key="4">
    <source>
        <dbReference type="ARBA" id="ARBA00023163"/>
    </source>
</evidence>
<keyword evidence="3" id="KW-0805">Transcription regulation</keyword>
<gene>
    <name evidence="6" type="ORF">AB5J56_32125</name>
</gene>
<evidence type="ECO:0000256" key="2">
    <source>
        <dbReference type="ARBA" id="ARBA00022777"/>
    </source>
</evidence>
<proteinExistence type="predicted"/>
<protein>
    <submittedName>
        <fullName evidence="6">ANTAR domain-containing protein</fullName>
    </submittedName>
</protein>
<keyword evidence="4" id="KW-0804">Transcription</keyword>
<dbReference type="Gene3D" id="1.10.10.10">
    <property type="entry name" value="Winged helix-like DNA-binding domain superfamily/Winged helix DNA-binding domain"/>
    <property type="match status" value="1"/>
</dbReference>
<dbReference type="SMART" id="SM01012">
    <property type="entry name" value="ANTAR"/>
    <property type="match status" value="1"/>
</dbReference>
<dbReference type="InterPro" id="IPR005561">
    <property type="entry name" value="ANTAR"/>
</dbReference>
<dbReference type="InterPro" id="IPR011006">
    <property type="entry name" value="CheY-like_superfamily"/>
</dbReference>
<dbReference type="RefSeq" id="WP_369237685.1">
    <property type="nucleotide sequence ID" value="NZ_CP163435.1"/>
</dbReference>
<reference evidence="6" key="1">
    <citation type="submission" date="2024-07" db="EMBL/GenBank/DDBJ databases">
        <authorList>
            <person name="Yu S.T."/>
        </authorList>
    </citation>
    <scope>NUCLEOTIDE SEQUENCE</scope>
    <source>
        <strain evidence="6">R21</strain>
    </source>
</reference>
<dbReference type="PIRSF" id="PIRSF036625">
    <property type="entry name" value="GAF_ANTAR"/>
    <property type="match status" value="1"/>
</dbReference>
<dbReference type="PROSITE" id="PS50921">
    <property type="entry name" value="ANTAR"/>
    <property type="match status" value="1"/>
</dbReference>
<dbReference type="GO" id="GO:0016301">
    <property type="term" value="F:kinase activity"/>
    <property type="evidence" value="ECO:0007669"/>
    <property type="project" value="UniProtKB-KW"/>
</dbReference>
<evidence type="ECO:0000256" key="1">
    <source>
        <dbReference type="ARBA" id="ARBA00022679"/>
    </source>
</evidence>